<keyword evidence="8 12" id="KW-0324">Glycolysis</keyword>
<comment type="similarity">
    <text evidence="3 12">Belongs to the hexokinase family.</text>
</comment>
<dbReference type="Pfam" id="PF03727">
    <property type="entry name" value="Hexokinase_2"/>
    <property type="match status" value="1"/>
</dbReference>
<dbReference type="InterPro" id="IPR022672">
    <property type="entry name" value="Hexokinase_N"/>
</dbReference>
<dbReference type="Gene3D" id="1.10.287.1250">
    <property type="match status" value="1"/>
</dbReference>
<evidence type="ECO:0000313" key="15">
    <source>
        <dbReference type="EMBL" id="CEJ59539.1"/>
    </source>
</evidence>
<gene>
    <name evidence="15" type="ORF">PMG11_08160</name>
</gene>
<keyword evidence="5 12" id="KW-0547">Nucleotide-binding</keyword>
<dbReference type="SUPFAM" id="SSF53067">
    <property type="entry name" value="Actin-like ATPase domain"/>
    <property type="match status" value="2"/>
</dbReference>
<proteinExistence type="inferred from homology"/>
<dbReference type="InterPro" id="IPR022673">
    <property type="entry name" value="Hexokinase_C"/>
</dbReference>
<keyword evidence="6 12" id="KW-0418">Kinase</keyword>
<dbReference type="GO" id="GO:0005829">
    <property type="term" value="C:cytosol"/>
    <property type="evidence" value="ECO:0007669"/>
    <property type="project" value="TreeGrafter"/>
</dbReference>
<evidence type="ECO:0000256" key="8">
    <source>
        <dbReference type="ARBA" id="ARBA00023152"/>
    </source>
</evidence>
<dbReference type="PRINTS" id="PR00475">
    <property type="entry name" value="HEXOKINASE"/>
</dbReference>
<dbReference type="PANTHER" id="PTHR19443">
    <property type="entry name" value="HEXOKINASE"/>
    <property type="match status" value="1"/>
</dbReference>
<dbReference type="EC" id="2.7.1.-" evidence="12"/>
<dbReference type="GO" id="GO:0005524">
    <property type="term" value="F:ATP binding"/>
    <property type="evidence" value="ECO:0007669"/>
    <property type="project" value="UniProtKB-UniRule"/>
</dbReference>
<name>A0A0F7TS81_PENBI</name>
<evidence type="ECO:0000259" key="14">
    <source>
        <dbReference type="Pfam" id="PF03727"/>
    </source>
</evidence>
<dbReference type="GO" id="GO:0004340">
    <property type="term" value="F:glucokinase activity"/>
    <property type="evidence" value="ECO:0007669"/>
    <property type="project" value="TreeGrafter"/>
</dbReference>
<keyword evidence="7 12" id="KW-0067">ATP-binding</keyword>
<evidence type="ECO:0000256" key="11">
    <source>
        <dbReference type="ARBA" id="ARBA00048160"/>
    </source>
</evidence>
<comment type="pathway">
    <text evidence="1">Carbohydrate degradation; glycolysis; D-glyceraldehyde 3-phosphate and glycerone phosphate from D-glucose: step 1/4.</text>
</comment>
<reference evidence="16" key="1">
    <citation type="journal article" date="2015" name="Genome Announc.">
        <title>Draft genome sequence of the fungus Penicillium brasilianum MG11.</title>
        <authorList>
            <person name="Horn F."/>
            <person name="Linde J."/>
            <person name="Mattern D.J."/>
            <person name="Walther G."/>
            <person name="Guthke R."/>
            <person name="Brakhage A.A."/>
            <person name="Valiante V."/>
        </authorList>
    </citation>
    <scope>NUCLEOTIDE SEQUENCE [LARGE SCALE GENOMIC DNA]</scope>
    <source>
        <strain evidence="16">MG11</strain>
    </source>
</reference>
<dbReference type="Gene3D" id="3.30.420.40">
    <property type="match status" value="1"/>
</dbReference>
<comment type="catalytic activity">
    <reaction evidence="9">
        <text>a D-hexose + ATP = a D-hexose 6-phosphate + ADP + H(+)</text>
        <dbReference type="Rhea" id="RHEA:22740"/>
        <dbReference type="ChEBI" id="CHEBI:4194"/>
        <dbReference type="ChEBI" id="CHEBI:15378"/>
        <dbReference type="ChEBI" id="CHEBI:30616"/>
        <dbReference type="ChEBI" id="CHEBI:229467"/>
        <dbReference type="ChEBI" id="CHEBI:456216"/>
        <dbReference type="EC" id="2.7.1.1"/>
    </reaction>
    <physiologicalReaction direction="left-to-right" evidence="9">
        <dbReference type="Rhea" id="RHEA:22741"/>
    </physiologicalReaction>
</comment>
<dbReference type="GO" id="GO:0008865">
    <property type="term" value="F:fructokinase activity"/>
    <property type="evidence" value="ECO:0007669"/>
    <property type="project" value="TreeGrafter"/>
</dbReference>
<feature type="domain" description="Hexokinase C-terminal" evidence="14">
    <location>
        <begin position="223"/>
        <end position="461"/>
    </location>
</feature>
<evidence type="ECO:0000256" key="3">
    <source>
        <dbReference type="ARBA" id="ARBA00009225"/>
    </source>
</evidence>
<evidence type="ECO:0000256" key="7">
    <source>
        <dbReference type="ARBA" id="ARBA00022840"/>
    </source>
</evidence>
<organism evidence="15 16">
    <name type="scientific">Penicillium brasilianum</name>
    <dbReference type="NCBI Taxonomy" id="104259"/>
    <lineage>
        <taxon>Eukaryota</taxon>
        <taxon>Fungi</taxon>
        <taxon>Dikarya</taxon>
        <taxon>Ascomycota</taxon>
        <taxon>Pezizomycotina</taxon>
        <taxon>Eurotiomycetes</taxon>
        <taxon>Eurotiomycetidae</taxon>
        <taxon>Eurotiales</taxon>
        <taxon>Aspergillaceae</taxon>
        <taxon>Penicillium</taxon>
    </lineage>
</organism>
<comment type="pathway">
    <text evidence="2">Carbohydrate metabolism; hexose metabolism.</text>
</comment>
<dbReference type="GO" id="GO:0006096">
    <property type="term" value="P:glycolytic process"/>
    <property type="evidence" value="ECO:0007669"/>
    <property type="project" value="UniProtKB-UniPathway"/>
</dbReference>
<keyword evidence="4 12" id="KW-0808">Transferase</keyword>
<dbReference type="Pfam" id="PF00349">
    <property type="entry name" value="Hexokinase_1"/>
    <property type="match status" value="1"/>
</dbReference>
<evidence type="ECO:0000256" key="1">
    <source>
        <dbReference type="ARBA" id="ARBA00004888"/>
    </source>
</evidence>
<protein>
    <recommendedName>
        <fullName evidence="12">Phosphotransferase</fullName>
        <ecNumber evidence="12">2.7.1.-</ecNumber>
    </recommendedName>
</protein>
<dbReference type="FunFam" id="3.30.420.40:FF:000805">
    <property type="entry name" value="Hexokinase-2"/>
    <property type="match status" value="1"/>
</dbReference>
<dbReference type="GO" id="GO:0005536">
    <property type="term" value="F:D-glucose binding"/>
    <property type="evidence" value="ECO:0007669"/>
    <property type="project" value="InterPro"/>
</dbReference>
<comment type="catalytic activity">
    <reaction evidence="10">
        <text>D-fructose + ATP = D-fructose 6-phosphate + ADP + H(+)</text>
        <dbReference type="Rhea" id="RHEA:16125"/>
        <dbReference type="ChEBI" id="CHEBI:15378"/>
        <dbReference type="ChEBI" id="CHEBI:30616"/>
        <dbReference type="ChEBI" id="CHEBI:37721"/>
        <dbReference type="ChEBI" id="CHEBI:61527"/>
        <dbReference type="ChEBI" id="CHEBI:456216"/>
        <dbReference type="EC" id="2.7.1.1"/>
    </reaction>
    <physiologicalReaction direction="left-to-right" evidence="10">
        <dbReference type="Rhea" id="RHEA:16126"/>
    </physiologicalReaction>
</comment>
<evidence type="ECO:0000256" key="5">
    <source>
        <dbReference type="ARBA" id="ARBA00022741"/>
    </source>
</evidence>
<evidence type="ECO:0000256" key="12">
    <source>
        <dbReference type="RuleBase" id="RU362007"/>
    </source>
</evidence>
<evidence type="ECO:0000256" key="9">
    <source>
        <dbReference type="ARBA" id="ARBA00044613"/>
    </source>
</evidence>
<dbReference type="AlphaFoldDB" id="A0A0F7TS81"/>
<dbReference type="PROSITE" id="PS51748">
    <property type="entry name" value="HEXOKINASE_2"/>
    <property type="match status" value="1"/>
</dbReference>
<evidence type="ECO:0000256" key="6">
    <source>
        <dbReference type="ARBA" id="ARBA00022777"/>
    </source>
</evidence>
<dbReference type="GO" id="GO:0006013">
    <property type="term" value="P:mannose metabolic process"/>
    <property type="evidence" value="ECO:0007669"/>
    <property type="project" value="TreeGrafter"/>
</dbReference>
<evidence type="ECO:0000256" key="2">
    <source>
        <dbReference type="ARBA" id="ARBA00005028"/>
    </source>
</evidence>
<evidence type="ECO:0000256" key="10">
    <source>
        <dbReference type="ARBA" id="ARBA00047905"/>
    </source>
</evidence>
<keyword evidence="16" id="KW-1185">Reference proteome</keyword>
<dbReference type="STRING" id="104259.A0A0F7TS81"/>
<dbReference type="Proteomes" id="UP000042958">
    <property type="component" value="Unassembled WGS sequence"/>
</dbReference>
<dbReference type="Gene3D" id="3.40.367.20">
    <property type="match status" value="1"/>
</dbReference>
<dbReference type="PANTHER" id="PTHR19443:SF16">
    <property type="entry name" value="HEXOKINASE TYPE 1-RELATED"/>
    <property type="match status" value="1"/>
</dbReference>
<feature type="domain" description="Hexokinase N-terminal" evidence="13">
    <location>
        <begin position="22"/>
        <end position="217"/>
    </location>
</feature>
<dbReference type="GO" id="GO:0005739">
    <property type="term" value="C:mitochondrion"/>
    <property type="evidence" value="ECO:0007669"/>
    <property type="project" value="TreeGrafter"/>
</dbReference>
<evidence type="ECO:0000256" key="4">
    <source>
        <dbReference type="ARBA" id="ARBA00022679"/>
    </source>
</evidence>
<dbReference type="UniPathway" id="UPA00109">
    <property type="reaction ID" value="UER00180"/>
</dbReference>
<dbReference type="FunFam" id="3.40.367.20:FF:000004">
    <property type="entry name" value="Phosphotransferase"/>
    <property type="match status" value="1"/>
</dbReference>
<comment type="catalytic activity">
    <reaction evidence="11">
        <text>D-glucose + ATP = D-glucose 6-phosphate + ADP + H(+)</text>
        <dbReference type="Rhea" id="RHEA:17825"/>
        <dbReference type="ChEBI" id="CHEBI:4167"/>
        <dbReference type="ChEBI" id="CHEBI:15378"/>
        <dbReference type="ChEBI" id="CHEBI:30616"/>
        <dbReference type="ChEBI" id="CHEBI:61548"/>
        <dbReference type="ChEBI" id="CHEBI:456216"/>
        <dbReference type="EC" id="2.7.1.1"/>
    </reaction>
    <physiologicalReaction direction="left-to-right" evidence="11">
        <dbReference type="Rhea" id="RHEA:17826"/>
    </physiologicalReaction>
</comment>
<dbReference type="GO" id="GO:0019158">
    <property type="term" value="F:mannokinase activity"/>
    <property type="evidence" value="ECO:0007669"/>
    <property type="project" value="TreeGrafter"/>
</dbReference>
<evidence type="ECO:0000313" key="16">
    <source>
        <dbReference type="Proteomes" id="UP000042958"/>
    </source>
</evidence>
<sequence>MPSLRYRPEMLADVPEERISFLKQYEDWFTVETPKLKKITNHFVKELDKGLSKEGGNIPMNVTWITAFPNGSEEGRVLTIDMGGTNLRVCDVYLPAGRRDFEQTHKKYKLPEEIKTGTGEQLWGWIADCLKSFMEDKRIEAPEGEKFSLAFTFSFPVYQCQIRHGVLQRWTKNFNVTGVEGHDVVQQLEAAIERKQLPVQIVALINDTTGTLLASHYCDPHVKVGSIFSTGCNAAYMEYCKNIPKLQGNGLAEDATVIINTEYGAFDNDRKVLPRTPFDVQIDQRSVRPGTQIYEKMVAGLYIGEMLRLVLVTLWEEGKLFQGQDISRLRREHAVDATFLSIAELDITEGLRDMRAEFEENFSLSPSMDDLKICRYLIGLIGKRAARLYACGIAAICKKTNTLRCHVGVDGAVFNKYSGFKSRASQALREIFDWPAEELDLIALNPSQDGSGVGAALAAALTTGCESRGRSAKTAFLV</sequence>
<accession>A0A0F7TS81</accession>
<dbReference type="EMBL" id="CDHK01000007">
    <property type="protein sequence ID" value="CEJ59539.1"/>
    <property type="molecule type" value="Genomic_DNA"/>
</dbReference>
<evidence type="ECO:0000259" key="13">
    <source>
        <dbReference type="Pfam" id="PF00349"/>
    </source>
</evidence>
<dbReference type="InterPro" id="IPR001312">
    <property type="entry name" value="Hexokinase"/>
</dbReference>
<dbReference type="GO" id="GO:0006006">
    <property type="term" value="P:glucose metabolic process"/>
    <property type="evidence" value="ECO:0007669"/>
    <property type="project" value="TreeGrafter"/>
</dbReference>
<dbReference type="OrthoDB" id="419537at2759"/>
<dbReference type="GO" id="GO:0001678">
    <property type="term" value="P:intracellular glucose homeostasis"/>
    <property type="evidence" value="ECO:0007669"/>
    <property type="project" value="InterPro"/>
</dbReference>
<dbReference type="InterPro" id="IPR043129">
    <property type="entry name" value="ATPase_NBD"/>
</dbReference>